<protein>
    <submittedName>
        <fullName evidence="2">Uncharacterized protein</fullName>
    </submittedName>
</protein>
<feature type="region of interest" description="Disordered" evidence="1">
    <location>
        <begin position="770"/>
        <end position="796"/>
    </location>
</feature>
<name>A0A9P7V1Q5_9AGAR</name>
<feature type="compositionally biased region" description="Polar residues" evidence="1">
    <location>
        <begin position="288"/>
        <end position="318"/>
    </location>
</feature>
<feature type="region of interest" description="Disordered" evidence="1">
    <location>
        <begin position="259"/>
        <end position="380"/>
    </location>
</feature>
<organism evidence="2 3">
    <name type="scientific">Marasmius oreades</name>
    <name type="common">fairy-ring Marasmius</name>
    <dbReference type="NCBI Taxonomy" id="181124"/>
    <lineage>
        <taxon>Eukaryota</taxon>
        <taxon>Fungi</taxon>
        <taxon>Dikarya</taxon>
        <taxon>Basidiomycota</taxon>
        <taxon>Agaricomycotina</taxon>
        <taxon>Agaricomycetes</taxon>
        <taxon>Agaricomycetidae</taxon>
        <taxon>Agaricales</taxon>
        <taxon>Marasmiineae</taxon>
        <taxon>Marasmiaceae</taxon>
        <taxon>Marasmius</taxon>
    </lineage>
</organism>
<feature type="compositionally biased region" description="Low complexity" evidence="1">
    <location>
        <begin position="269"/>
        <end position="282"/>
    </location>
</feature>
<feature type="compositionally biased region" description="Low complexity" evidence="1">
    <location>
        <begin position="334"/>
        <end position="347"/>
    </location>
</feature>
<dbReference type="GeneID" id="66069651"/>
<gene>
    <name evidence="2" type="ORF">E1B28_000575</name>
</gene>
<accession>A0A9P7V1Q5</accession>
<proteinExistence type="predicted"/>
<dbReference type="OrthoDB" id="3215534at2759"/>
<evidence type="ECO:0000313" key="2">
    <source>
        <dbReference type="EMBL" id="KAG7098659.1"/>
    </source>
</evidence>
<feature type="compositionally biased region" description="Polar residues" evidence="1">
    <location>
        <begin position="359"/>
        <end position="371"/>
    </location>
</feature>
<dbReference type="Proteomes" id="UP001049176">
    <property type="component" value="Chromosome 1"/>
</dbReference>
<evidence type="ECO:0000313" key="3">
    <source>
        <dbReference type="Proteomes" id="UP001049176"/>
    </source>
</evidence>
<keyword evidence="3" id="KW-1185">Reference proteome</keyword>
<feature type="region of interest" description="Disordered" evidence="1">
    <location>
        <begin position="1"/>
        <end position="66"/>
    </location>
</feature>
<feature type="region of interest" description="Disordered" evidence="1">
    <location>
        <begin position="489"/>
        <end position="602"/>
    </location>
</feature>
<feature type="compositionally biased region" description="Basic and acidic residues" evidence="1">
    <location>
        <begin position="784"/>
        <end position="796"/>
    </location>
</feature>
<dbReference type="EMBL" id="CM032181">
    <property type="protein sequence ID" value="KAG7098659.1"/>
    <property type="molecule type" value="Genomic_DNA"/>
</dbReference>
<feature type="compositionally biased region" description="Pro residues" evidence="1">
    <location>
        <begin position="515"/>
        <end position="530"/>
    </location>
</feature>
<dbReference type="RefSeq" id="XP_043015129.1">
    <property type="nucleotide sequence ID" value="XM_043146427.1"/>
</dbReference>
<feature type="compositionally biased region" description="Basic and acidic residues" evidence="1">
    <location>
        <begin position="9"/>
        <end position="21"/>
    </location>
</feature>
<reference evidence="2" key="1">
    <citation type="journal article" date="2021" name="Genome Biol. Evol.">
        <title>The assembled and annotated genome of the fairy-ring fungus Marasmius oreades.</title>
        <authorList>
            <person name="Hiltunen M."/>
            <person name="Ament-Velasquez S.L."/>
            <person name="Johannesson H."/>
        </authorList>
    </citation>
    <scope>NUCLEOTIDE SEQUENCE</scope>
    <source>
        <strain evidence="2">03SP1</strain>
    </source>
</reference>
<dbReference type="AlphaFoldDB" id="A0A9P7V1Q5"/>
<feature type="compositionally biased region" description="Polar residues" evidence="1">
    <location>
        <begin position="141"/>
        <end position="150"/>
    </location>
</feature>
<feature type="compositionally biased region" description="Polar residues" evidence="1">
    <location>
        <begin position="170"/>
        <end position="204"/>
    </location>
</feature>
<dbReference type="KEGG" id="more:E1B28_000575"/>
<feature type="region of interest" description="Disordered" evidence="1">
    <location>
        <begin position="86"/>
        <end position="222"/>
    </location>
</feature>
<evidence type="ECO:0000256" key="1">
    <source>
        <dbReference type="SAM" id="MobiDB-lite"/>
    </source>
</evidence>
<feature type="compositionally biased region" description="Low complexity" evidence="1">
    <location>
        <begin position="151"/>
        <end position="169"/>
    </location>
</feature>
<sequence>MPHASSDSEPERVAFGRKRADSSSSRESSPGRGRRKRSFSPTSDDGDLVVPPIADDDTPPPENRPLIRQALGFTASGAPSAIQTYEASSVSSSARKTKFLPGQSVEVLPEPKKRPKKKERKGTYGGHTGRFRLTDVPPLSVATSTLAPTTSQFSSCPAQPQPPASFSDPGSSSGFTQHPPSSFATQQPSPTPTHHSVNSPNSYGFSPPPVTANSSCPLPLQSYHSYPVSAAQSMTLVAPSHTPPATFATSSSSLMAFSLPKPTGLPYINPSGNSGSHSNNTSMKTTRKVGSTRSKSSSQTPGVSTMTSSPLPESNAPTVSYYRRNYNDKTLTNSRAASRQSSQTATTGGKDNSARRESQAQSKRSQNQSRIQEPPLPRPKRMVTLLISDMRSGKEDSLLVEVSVPIRPVEHENKDAGFWAQAEDVVQELQASTSRIEGDAKVFTMRGKYRQIFMRSTWDRRSHLSSWEVSPANLSVASDRTLQLIVVAPPKNESAPSPVHIPQDLRPDSLSPEPQLQPEPQLRPQPPPPARSQNQYSEILCSNVEPEPSQSESSRKRCRSMSSSPSSKSPTSIYSRDSKRPKLSTGPDVSDIPQPTVHTHSDEEDIELIDQLDQDLVQNHDSPGSDDDQEEIESRITERVDCLLQNDEEWPRFFGYKAKPKHVPAMLQQYGFVKRMADRYEGRRVPFRSVRGLRIRMIHILKALHLDEDPKFGDDCVETMNLLALYGPAGSRLQDPRVKDEMENTQEPEYNSKPIKKFLRLLRSIDEEWKAKGIETTPPGDSEPMIRRNDSAIRDE</sequence>
<comment type="caution">
    <text evidence="2">The sequence shown here is derived from an EMBL/GenBank/DDBJ whole genome shotgun (WGS) entry which is preliminary data.</text>
</comment>
<feature type="compositionally biased region" description="Low complexity" evidence="1">
    <location>
        <begin position="22"/>
        <end position="31"/>
    </location>
</feature>
<feature type="compositionally biased region" description="Low complexity" evidence="1">
    <location>
        <begin position="560"/>
        <end position="575"/>
    </location>
</feature>